<reference evidence="1" key="1">
    <citation type="journal article" date="2017" name="Science">
        <title>Giant viruses with an expanded complement of translation system components.</title>
        <authorList>
            <person name="Schulz F."/>
            <person name="Yutin N."/>
            <person name="Ivanova N.N."/>
            <person name="Ortega D.R."/>
            <person name="Lee T.K."/>
            <person name="Vierheilig J."/>
            <person name="Daims H."/>
            <person name="Horn M."/>
            <person name="Wagner M."/>
            <person name="Jensen G.J."/>
            <person name="Kyrpides N.C."/>
            <person name="Koonin E.V."/>
            <person name="Woyke T."/>
        </authorList>
    </citation>
    <scope>NUCLEOTIDE SEQUENCE</scope>
    <source>
        <strain evidence="1">CTV1</strain>
    </source>
</reference>
<accession>A0A1V0SAM4</accession>
<proteinExistence type="predicted"/>
<name>A0A1V0SAM4_9VIRU</name>
<dbReference type="EMBL" id="KY684083">
    <property type="protein sequence ID" value="ARF08762.1"/>
    <property type="molecule type" value="Genomic_DNA"/>
</dbReference>
<protein>
    <submittedName>
        <fullName evidence="1">Uncharacterized protein</fullName>
    </submittedName>
</protein>
<evidence type="ECO:0000313" key="1">
    <source>
        <dbReference type="EMBL" id="ARF08762.1"/>
    </source>
</evidence>
<organism evidence="1">
    <name type="scientific">Catovirus CTV1</name>
    <dbReference type="NCBI Taxonomy" id="1977631"/>
    <lineage>
        <taxon>Viruses</taxon>
        <taxon>Varidnaviria</taxon>
        <taxon>Bamfordvirae</taxon>
        <taxon>Nucleocytoviricota</taxon>
        <taxon>Megaviricetes</taxon>
        <taxon>Imitervirales</taxon>
        <taxon>Mimiviridae</taxon>
        <taxon>Klosneuvirinae</taxon>
        <taxon>Catovirus</taxon>
    </lineage>
</organism>
<sequence>MTDFYQNLEFKIKSHEEMIERRVKYLKIYNNPTPGHNISTEEAFAYAHTYGQMTAKKFMEIIQDCVCYVTKNNINYHELENEFRKRELHIYIIARLFQKGQNNVVCKLGNDDMKYEANFVVTKDVKFYENELLKFGYLDKDKNNENLKKCGVLIADKIESVKQNYPNDLFIIKK</sequence>
<gene>
    <name evidence="1" type="ORF">Catovirus_1_812</name>
</gene>